<sequence length="70" mass="7476">MNLLLIPPDVRPPTLDLPSQLARMAGAEVRVPPPGALPQLNEPGDTDLLRAWLLEETSHADVLVVCLSAA</sequence>
<accession>A0ABM8AFP2</accession>
<evidence type="ECO:0000313" key="2">
    <source>
        <dbReference type="Proteomes" id="UP001064971"/>
    </source>
</evidence>
<keyword evidence="2" id="KW-1185">Reference proteome</keyword>
<organism evidence="1 2">
    <name type="scientific">Deinococcus aetherius</name>
    <dbReference type="NCBI Taxonomy" id="200252"/>
    <lineage>
        <taxon>Bacteria</taxon>
        <taxon>Thermotogati</taxon>
        <taxon>Deinococcota</taxon>
        <taxon>Deinococci</taxon>
        <taxon>Deinococcales</taxon>
        <taxon>Deinococcaceae</taxon>
        <taxon>Deinococcus</taxon>
    </lineage>
</organism>
<proteinExistence type="predicted"/>
<dbReference type="EMBL" id="AP026560">
    <property type="protein sequence ID" value="BDP42619.1"/>
    <property type="molecule type" value="Genomic_DNA"/>
</dbReference>
<reference evidence="1" key="1">
    <citation type="submission" date="2022-07" db="EMBL/GenBank/DDBJ databases">
        <title>Complete Genome Sequence of the Radioresistant Bacterium Deinococcus aetherius ST0316, Isolated from the Air Dust collected in Lower Stratosphere above Japan.</title>
        <authorList>
            <person name="Satoh K."/>
            <person name="Hagiwara K."/>
            <person name="Katsumata K."/>
            <person name="Kubo A."/>
            <person name="Yokobori S."/>
            <person name="Yamagishi A."/>
            <person name="Oono Y."/>
            <person name="Narumi I."/>
        </authorList>
    </citation>
    <scope>NUCLEOTIDE SEQUENCE</scope>
    <source>
        <strain evidence="1">ST0316</strain>
    </source>
</reference>
<evidence type="ECO:0000313" key="1">
    <source>
        <dbReference type="EMBL" id="BDP42619.1"/>
    </source>
</evidence>
<protein>
    <submittedName>
        <fullName evidence="1">Uncharacterized protein</fullName>
    </submittedName>
</protein>
<dbReference type="InterPro" id="IPR025394">
    <property type="entry name" value="DUF4127"/>
</dbReference>
<gene>
    <name evidence="1" type="ORF">DAETH_25880</name>
</gene>
<name>A0ABM8AFP2_9DEIO</name>
<dbReference type="Pfam" id="PF13552">
    <property type="entry name" value="DUF4127"/>
    <property type="match status" value="1"/>
</dbReference>
<dbReference type="Proteomes" id="UP001064971">
    <property type="component" value="Chromosome"/>
</dbReference>